<dbReference type="InterPro" id="IPR006311">
    <property type="entry name" value="TAT_signal"/>
</dbReference>
<feature type="domain" description="Dyp-type peroxidase C-terminal" evidence="11">
    <location>
        <begin position="229"/>
        <end position="407"/>
    </location>
</feature>
<keyword evidence="5" id="KW-0732">Signal</keyword>
<evidence type="ECO:0000259" key="10">
    <source>
        <dbReference type="Pfam" id="PF04261"/>
    </source>
</evidence>
<comment type="cofactor">
    <cofactor evidence="1">
        <name>heme b</name>
        <dbReference type="ChEBI" id="CHEBI:60344"/>
    </cofactor>
</comment>
<keyword evidence="6" id="KW-0560">Oxidoreductase</keyword>
<evidence type="ECO:0000313" key="12">
    <source>
        <dbReference type="EMBL" id="MFB9641155.1"/>
    </source>
</evidence>
<reference evidence="12 13" key="1">
    <citation type="submission" date="2024-09" db="EMBL/GenBank/DDBJ databases">
        <authorList>
            <person name="Sun Q."/>
            <person name="Mori K."/>
        </authorList>
    </citation>
    <scope>NUCLEOTIDE SEQUENCE [LARGE SCALE GENOMIC DNA]</scope>
    <source>
        <strain evidence="12 13">JCM 14321</strain>
    </source>
</reference>
<dbReference type="InterPro" id="IPR048327">
    <property type="entry name" value="Dyp_perox_N"/>
</dbReference>
<feature type="region of interest" description="Disordered" evidence="9">
    <location>
        <begin position="291"/>
        <end position="310"/>
    </location>
</feature>
<dbReference type="Pfam" id="PF20628">
    <property type="entry name" value="Dyp_perox_C"/>
    <property type="match status" value="1"/>
</dbReference>
<keyword evidence="7" id="KW-0408">Iron</keyword>
<comment type="caution">
    <text evidence="12">The sequence shown here is derived from an EMBL/GenBank/DDBJ whole genome shotgun (WGS) entry which is preliminary data.</text>
</comment>
<dbReference type="Pfam" id="PF04261">
    <property type="entry name" value="Dyp_perox_N"/>
    <property type="match status" value="1"/>
</dbReference>
<dbReference type="InterPro" id="IPR048328">
    <property type="entry name" value="Dyp_perox_C"/>
</dbReference>
<evidence type="ECO:0000256" key="4">
    <source>
        <dbReference type="ARBA" id="ARBA00022723"/>
    </source>
</evidence>
<feature type="domain" description="Dyp-type peroxidase N-terminal" evidence="10">
    <location>
        <begin position="76"/>
        <end position="217"/>
    </location>
</feature>
<keyword evidence="13" id="KW-1185">Reference proteome</keyword>
<dbReference type="SUPFAM" id="SSF54909">
    <property type="entry name" value="Dimeric alpha+beta barrel"/>
    <property type="match status" value="1"/>
</dbReference>
<evidence type="ECO:0000256" key="3">
    <source>
        <dbReference type="ARBA" id="ARBA00022617"/>
    </source>
</evidence>
<keyword evidence="2 12" id="KW-0575">Peroxidase</keyword>
<evidence type="ECO:0000313" key="13">
    <source>
        <dbReference type="Proteomes" id="UP001589667"/>
    </source>
</evidence>
<evidence type="ECO:0000256" key="6">
    <source>
        <dbReference type="ARBA" id="ARBA00023002"/>
    </source>
</evidence>
<dbReference type="PROSITE" id="PS51404">
    <property type="entry name" value="DYP_PEROXIDASE"/>
    <property type="match status" value="1"/>
</dbReference>
<sequence length="418" mass="43822">MAREPGGSGFSRRQLLLGGAAAAGAGAASVLGAQAIGGALAGGANAAASAAAEAAAAAARETAVGEAIVPYHGARQAGIETPPQAYARYIALDLAPEVDAAAIRRMLRVLSDDAARITQGRAPLADTEPELALMPARLTVTFGFGQGLVERAGGTAPTWLRPLPAFGIDRLRPEWNGGDLLLHLGADDPVTVAHAARMLLKDARSFASVRWSQQGFRRAAGAEASGSTMRNLFGQLDGTVNPAPGTADFDELVWHAGDPAWLAGGTSMVLRRIAMDLDGWDRVDRPGREAAVGRKLGSGAPLTGEREHDEPDFEALTPVGFPVIGDFSHLRRSRSEVPGERIFRRGYNYDESPADGGISDAGLLFASYQADVDRQFVPIQRRLDELDLLNEWTTPIGSAVFAIPPGCAEGGYVGETLV</sequence>
<organism evidence="12 13">
    <name type="scientific">Agromyces lapidis</name>
    <dbReference type="NCBI Taxonomy" id="279574"/>
    <lineage>
        <taxon>Bacteria</taxon>
        <taxon>Bacillati</taxon>
        <taxon>Actinomycetota</taxon>
        <taxon>Actinomycetes</taxon>
        <taxon>Micrococcales</taxon>
        <taxon>Microbacteriaceae</taxon>
        <taxon>Agromyces</taxon>
    </lineage>
</organism>
<evidence type="ECO:0000256" key="5">
    <source>
        <dbReference type="ARBA" id="ARBA00022729"/>
    </source>
</evidence>
<evidence type="ECO:0000256" key="2">
    <source>
        <dbReference type="ARBA" id="ARBA00022559"/>
    </source>
</evidence>
<accession>A0ABV5SLF2</accession>
<dbReference type="PANTHER" id="PTHR30521">
    <property type="entry name" value="DEFERROCHELATASE/PEROXIDASE"/>
    <property type="match status" value="1"/>
</dbReference>
<dbReference type="PROSITE" id="PS51318">
    <property type="entry name" value="TAT"/>
    <property type="match status" value="1"/>
</dbReference>
<dbReference type="Proteomes" id="UP001589667">
    <property type="component" value="Unassembled WGS sequence"/>
</dbReference>
<evidence type="ECO:0000256" key="9">
    <source>
        <dbReference type="SAM" id="MobiDB-lite"/>
    </source>
</evidence>
<dbReference type="RefSeq" id="WP_157423451.1">
    <property type="nucleotide sequence ID" value="NZ_BAAANI010000008.1"/>
</dbReference>
<dbReference type="InterPro" id="IPR006314">
    <property type="entry name" value="Dyp_peroxidase"/>
</dbReference>
<evidence type="ECO:0000256" key="1">
    <source>
        <dbReference type="ARBA" id="ARBA00001970"/>
    </source>
</evidence>
<dbReference type="PANTHER" id="PTHR30521:SF4">
    <property type="entry name" value="DEFERROCHELATASE"/>
    <property type="match status" value="1"/>
</dbReference>
<dbReference type="EMBL" id="JBHMBL010000001">
    <property type="protein sequence ID" value="MFB9641155.1"/>
    <property type="molecule type" value="Genomic_DNA"/>
</dbReference>
<dbReference type="NCBIfam" id="TIGR01413">
    <property type="entry name" value="Dyp_perox_fam"/>
    <property type="match status" value="1"/>
</dbReference>
<keyword evidence="4" id="KW-0479">Metal-binding</keyword>
<comment type="similarity">
    <text evidence="8">Belongs to the DyP-type peroxidase family.</text>
</comment>
<name>A0ABV5SLF2_9MICO</name>
<proteinExistence type="inferred from homology"/>
<evidence type="ECO:0000256" key="8">
    <source>
        <dbReference type="ARBA" id="ARBA00025737"/>
    </source>
</evidence>
<gene>
    <name evidence="12" type="ORF">ACFFQV_02525</name>
</gene>
<protein>
    <submittedName>
        <fullName evidence="12">Dyp-type peroxidase</fullName>
    </submittedName>
</protein>
<evidence type="ECO:0000256" key="7">
    <source>
        <dbReference type="ARBA" id="ARBA00023004"/>
    </source>
</evidence>
<evidence type="ECO:0000259" key="11">
    <source>
        <dbReference type="Pfam" id="PF20628"/>
    </source>
</evidence>
<dbReference type="InterPro" id="IPR011008">
    <property type="entry name" value="Dimeric_a/b-barrel"/>
</dbReference>
<keyword evidence="3" id="KW-0349">Heme</keyword>
<dbReference type="GO" id="GO:0004601">
    <property type="term" value="F:peroxidase activity"/>
    <property type="evidence" value="ECO:0007669"/>
    <property type="project" value="UniProtKB-KW"/>
</dbReference>